<dbReference type="AlphaFoldDB" id="A0A110BFF9"/>
<evidence type="ECO:0000256" key="1">
    <source>
        <dbReference type="ARBA" id="ARBA00008396"/>
    </source>
</evidence>
<feature type="region of interest" description="Disordered" evidence="5">
    <location>
        <begin position="123"/>
        <end position="149"/>
    </location>
</feature>
<feature type="compositionally biased region" description="Polar residues" evidence="5">
    <location>
        <begin position="140"/>
        <end position="149"/>
    </location>
</feature>
<evidence type="ECO:0000256" key="4">
    <source>
        <dbReference type="PROSITE-ProRule" id="PRU00182"/>
    </source>
</evidence>
<comment type="similarity">
    <text evidence="1">Belongs to the HSP15 family.</text>
</comment>
<accession>A0A110BFF9</accession>
<keyword evidence="3" id="KW-0238">DNA-binding</keyword>
<dbReference type="GO" id="GO:0003727">
    <property type="term" value="F:single-stranded RNA binding"/>
    <property type="evidence" value="ECO:0007669"/>
    <property type="project" value="InterPro"/>
</dbReference>
<evidence type="ECO:0000256" key="3">
    <source>
        <dbReference type="ARBA" id="ARBA00023125"/>
    </source>
</evidence>
<keyword evidence="2 4" id="KW-0694">RNA-binding</keyword>
<evidence type="ECO:0000256" key="5">
    <source>
        <dbReference type="SAM" id="MobiDB-lite"/>
    </source>
</evidence>
<feature type="domain" description="RNA-binding S4" evidence="6">
    <location>
        <begin position="23"/>
        <end position="87"/>
    </location>
</feature>
<dbReference type="PROSITE" id="PS50889">
    <property type="entry name" value="S4"/>
    <property type="match status" value="1"/>
</dbReference>
<dbReference type="InterPro" id="IPR036986">
    <property type="entry name" value="S4_RNA-bd_sf"/>
</dbReference>
<feature type="compositionally biased region" description="Basic residues" evidence="5">
    <location>
        <begin position="123"/>
        <end position="132"/>
    </location>
</feature>
<dbReference type="SUPFAM" id="SSF55174">
    <property type="entry name" value="Alpha-L RNA-binding motif"/>
    <property type="match status" value="1"/>
</dbReference>
<dbReference type="InterPro" id="IPR002942">
    <property type="entry name" value="S4_RNA-bd"/>
</dbReference>
<dbReference type="Gene3D" id="3.10.290.10">
    <property type="entry name" value="RNA-binding S4 domain"/>
    <property type="match status" value="1"/>
</dbReference>
<organism evidence="7">
    <name type="scientific">Cellulophaga sp. An8</name>
    <dbReference type="NCBI Taxonomy" id="1719826"/>
    <lineage>
        <taxon>Bacteria</taxon>
        <taxon>Pseudomonadati</taxon>
        <taxon>Bacteroidota</taxon>
        <taxon>Flavobacteriia</taxon>
        <taxon>Flavobacteriales</taxon>
        <taxon>Flavobacteriaceae</taxon>
        <taxon>Cellulophaga</taxon>
    </lineage>
</organism>
<sequence length="149" mass="17655">MSRKIQFSTIFVEVVNKEFGVNMRIDKYLWCTRYFKTRNIATEACKKGHIKVNDKVVKPSRDVFPMDKIVVRKNQINYQFTILDVPPNRVGAKLVDMYRKDTTPKEAFEHSDLLKYSKDYYRKKGAGRPTKKDRREIDDYTTTNSTEEE</sequence>
<dbReference type="PIRSF" id="PIRSF016821">
    <property type="entry name" value="HSP15"/>
    <property type="match status" value="1"/>
</dbReference>
<dbReference type="InterPro" id="IPR025708">
    <property type="entry name" value="HSP15"/>
</dbReference>
<proteinExistence type="inferred from homology"/>
<dbReference type="SMART" id="SM00363">
    <property type="entry name" value="S4"/>
    <property type="match status" value="1"/>
</dbReference>
<name>A0A110BFF9_9FLAO</name>
<dbReference type="GO" id="GO:0043023">
    <property type="term" value="F:ribosomal large subunit binding"/>
    <property type="evidence" value="ECO:0007669"/>
    <property type="project" value="InterPro"/>
</dbReference>
<dbReference type="GO" id="GO:0034605">
    <property type="term" value="P:cellular response to heat"/>
    <property type="evidence" value="ECO:0007669"/>
    <property type="project" value="InterPro"/>
</dbReference>
<protein>
    <submittedName>
        <fullName evidence="7">RNA-binding S4 domain protein</fullName>
    </submittedName>
</protein>
<dbReference type="Pfam" id="PF01479">
    <property type="entry name" value="S4"/>
    <property type="match status" value="1"/>
</dbReference>
<evidence type="ECO:0000256" key="2">
    <source>
        <dbReference type="ARBA" id="ARBA00022884"/>
    </source>
</evidence>
<dbReference type="GO" id="GO:0003677">
    <property type="term" value="F:DNA binding"/>
    <property type="evidence" value="ECO:0007669"/>
    <property type="project" value="UniProtKB-KW"/>
</dbReference>
<evidence type="ECO:0000313" key="7">
    <source>
        <dbReference type="EMBL" id="CUV01042.1"/>
    </source>
</evidence>
<dbReference type="CDD" id="cd00165">
    <property type="entry name" value="S4"/>
    <property type="match status" value="1"/>
</dbReference>
<dbReference type="EMBL" id="LN913018">
    <property type="protein sequence ID" value="CUV01042.1"/>
    <property type="molecule type" value="Genomic_DNA"/>
</dbReference>
<evidence type="ECO:0000259" key="6">
    <source>
        <dbReference type="SMART" id="SM00363"/>
    </source>
</evidence>
<reference evidence="7" key="1">
    <citation type="journal article" date="2016" name="Microbiol. Res.">
        <title>Discovering novel enzymes by functional screening of plurigenomic libraries from alga-associated Flavobacteriia and Gammaproteobacteria.</title>
        <authorList>
            <person name="Martin M."/>
            <person name="Vandermies M."/>
            <person name="Joyeux C."/>
            <person name="Martin R."/>
            <person name="Barbeyron T."/>
            <person name="Michel G."/>
            <person name="Vandenbol M."/>
        </authorList>
    </citation>
    <scope>NUCLEOTIDE SEQUENCE</scope>
    <source>
        <strain evidence="7">An8</strain>
    </source>
</reference>